<organism evidence="2 3">
    <name type="scientific">Aspergillus turcosus</name>
    <dbReference type="NCBI Taxonomy" id="1245748"/>
    <lineage>
        <taxon>Eukaryota</taxon>
        <taxon>Fungi</taxon>
        <taxon>Dikarya</taxon>
        <taxon>Ascomycota</taxon>
        <taxon>Pezizomycotina</taxon>
        <taxon>Eurotiomycetes</taxon>
        <taxon>Eurotiomycetidae</taxon>
        <taxon>Eurotiales</taxon>
        <taxon>Aspergillaceae</taxon>
        <taxon>Aspergillus</taxon>
        <taxon>Aspergillus subgen. Fumigati</taxon>
    </lineage>
</organism>
<dbReference type="AlphaFoldDB" id="A0A229XPL7"/>
<sequence length="114" mass="12017">MNHPSRSHAPSDSSVTSLPSSTQLSTVWPDPLTTPSARARQQTAANPHCTSRQDLQCLTPEIIQQTHRIGANTAATSGSLRYTPYLQPLGEPPAHPAGRVRASDGRAAGRAAAV</sequence>
<feature type="compositionally biased region" description="Low complexity" evidence="1">
    <location>
        <begin position="97"/>
        <end position="114"/>
    </location>
</feature>
<dbReference type="Proteomes" id="UP000215289">
    <property type="component" value="Unassembled WGS sequence"/>
</dbReference>
<keyword evidence="3" id="KW-1185">Reference proteome</keyword>
<protein>
    <submittedName>
        <fullName evidence="2">Uncharacterized protein</fullName>
    </submittedName>
</protein>
<comment type="caution">
    <text evidence="2">The sequence shown here is derived from an EMBL/GenBank/DDBJ whole genome shotgun (WGS) entry which is preliminary data.</text>
</comment>
<feature type="compositionally biased region" description="Polar residues" evidence="1">
    <location>
        <begin position="69"/>
        <end position="80"/>
    </location>
</feature>
<feature type="compositionally biased region" description="Polar residues" evidence="1">
    <location>
        <begin position="33"/>
        <end position="52"/>
    </location>
</feature>
<feature type="compositionally biased region" description="Low complexity" evidence="1">
    <location>
        <begin position="10"/>
        <end position="27"/>
    </location>
</feature>
<evidence type="ECO:0000256" key="1">
    <source>
        <dbReference type="SAM" id="MobiDB-lite"/>
    </source>
</evidence>
<evidence type="ECO:0000313" key="3">
    <source>
        <dbReference type="Proteomes" id="UP000215289"/>
    </source>
</evidence>
<reference evidence="2 3" key="1">
    <citation type="submission" date="2018-08" db="EMBL/GenBank/DDBJ databases">
        <title>Draft genome sequences of two Aspergillus turcosus clinical strains isolated from bronchoalveolar lavage fluid: one azole-susceptible and the other azole-resistant.</title>
        <authorList>
            <person name="Parent-Michaud M."/>
            <person name="Dufresne P.J."/>
            <person name="Fournier E."/>
            <person name="Martineau C."/>
            <person name="Moreira S."/>
            <person name="Perkins V."/>
            <person name="De Repentigny L."/>
            <person name="Dufresne S.F."/>
        </authorList>
    </citation>
    <scope>NUCLEOTIDE SEQUENCE [LARGE SCALE GENOMIC DNA]</scope>
    <source>
        <strain evidence="2">HMR AF 1038</strain>
    </source>
</reference>
<proteinExistence type="predicted"/>
<accession>A0A229XPL7</accession>
<gene>
    <name evidence="2" type="ORF">CFD26_107645</name>
</gene>
<dbReference type="EMBL" id="NIDN02000020">
    <property type="protein sequence ID" value="RLM00099.1"/>
    <property type="molecule type" value="Genomic_DNA"/>
</dbReference>
<feature type="region of interest" description="Disordered" evidence="1">
    <location>
        <begin position="1"/>
        <end position="52"/>
    </location>
</feature>
<feature type="region of interest" description="Disordered" evidence="1">
    <location>
        <begin position="69"/>
        <end position="114"/>
    </location>
</feature>
<name>A0A229XPL7_9EURO</name>
<evidence type="ECO:0000313" key="2">
    <source>
        <dbReference type="EMBL" id="RLM00099.1"/>
    </source>
</evidence>